<dbReference type="VEuPathDB" id="VectorBase:ISCW010558"/>
<accession>B7Q6U9</accession>
<dbReference type="InParanoid" id="B7Q6U9"/>
<reference evidence="2" key="2">
    <citation type="submission" date="2020-05" db="UniProtKB">
        <authorList>
            <consortium name="EnsemblMetazoa"/>
        </authorList>
    </citation>
    <scope>IDENTIFICATION</scope>
    <source>
        <strain evidence="2">wikel</strain>
    </source>
</reference>
<sequence>MNGGGGCGRELAAWVLQGRPNLDMYAYDIRRCPSLGVSSKSAWAGSVQGGLHRMGLLL</sequence>
<keyword evidence="3" id="KW-1185">Reference proteome</keyword>
<gene>
    <name evidence="1" type="ORF">IscW_ISCW010558</name>
</gene>
<dbReference type="InterPro" id="IPR036188">
    <property type="entry name" value="FAD/NAD-bd_sf"/>
</dbReference>
<dbReference type="Proteomes" id="UP000001555">
    <property type="component" value="Unassembled WGS sequence"/>
</dbReference>
<dbReference type="HOGENOM" id="CLU_2981370_0_0_1"/>
<keyword evidence="1" id="KW-0560">Oxidoreductase</keyword>
<evidence type="ECO:0000313" key="2">
    <source>
        <dbReference type="EnsemblMetazoa" id="ISCW010558-PA"/>
    </source>
</evidence>
<dbReference type="Gene3D" id="3.50.50.60">
    <property type="entry name" value="FAD/NAD(P)-binding domain"/>
    <property type="match status" value="1"/>
</dbReference>
<name>B7Q6U9_IXOSC</name>
<reference evidence="1 3" key="1">
    <citation type="submission" date="2008-03" db="EMBL/GenBank/DDBJ databases">
        <title>Annotation of Ixodes scapularis.</title>
        <authorList>
            <consortium name="Ixodes scapularis Genome Project Consortium"/>
            <person name="Caler E."/>
            <person name="Hannick L.I."/>
            <person name="Bidwell S."/>
            <person name="Joardar V."/>
            <person name="Thiagarajan M."/>
            <person name="Amedeo P."/>
            <person name="Galinsky K.J."/>
            <person name="Schobel S."/>
            <person name="Inman J."/>
            <person name="Hostetler J."/>
            <person name="Miller J."/>
            <person name="Hammond M."/>
            <person name="Megy K."/>
            <person name="Lawson D."/>
            <person name="Kodira C."/>
            <person name="Sutton G."/>
            <person name="Meyer J."/>
            <person name="Hill C.A."/>
            <person name="Birren B."/>
            <person name="Nene V."/>
            <person name="Collins F."/>
            <person name="Alarcon-Chaidez F."/>
            <person name="Wikel S."/>
            <person name="Strausberg R."/>
        </authorList>
    </citation>
    <scope>NUCLEOTIDE SEQUENCE [LARGE SCALE GENOMIC DNA]</scope>
    <source>
        <strain evidence="3">Wikel</strain>
        <strain evidence="1">Wikel colony</strain>
    </source>
</reference>
<organism>
    <name type="scientific">Ixodes scapularis</name>
    <name type="common">Black-legged tick</name>
    <name type="synonym">Deer tick</name>
    <dbReference type="NCBI Taxonomy" id="6945"/>
    <lineage>
        <taxon>Eukaryota</taxon>
        <taxon>Metazoa</taxon>
        <taxon>Ecdysozoa</taxon>
        <taxon>Arthropoda</taxon>
        <taxon>Chelicerata</taxon>
        <taxon>Arachnida</taxon>
        <taxon>Acari</taxon>
        <taxon>Parasitiformes</taxon>
        <taxon>Ixodida</taxon>
        <taxon>Ixodoidea</taxon>
        <taxon>Ixodidae</taxon>
        <taxon>Ixodinae</taxon>
        <taxon>Ixodes</taxon>
    </lineage>
</organism>
<dbReference type="EMBL" id="ABJB010756419">
    <property type="status" value="NOT_ANNOTATED_CDS"/>
    <property type="molecule type" value="Genomic_DNA"/>
</dbReference>
<dbReference type="EMBL" id="DS870295">
    <property type="protein sequence ID" value="EEC14571.1"/>
    <property type="molecule type" value="Genomic_DNA"/>
</dbReference>
<evidence type="ECO:0007829" key="4">
    <source>
        <dbReference type="PeptideAtlas" id="B7Q6U9"/>
    </source>
</evidence>
<dbReference type="EC" id="1.5.99.1" evidence="1"/>
<dbReference type="PaxDb" id="6945-B7Q6U9"/>
<dbReference type="GO" id="GO:0016491">
    <property type="term" value="F:oxidoreductase activity"/>
    <property type="evidence" value="ECO:0007669"/>
    <property type="project" value="UniProtKB-KW"/>
</dbReference>
<protein>
    <submittedName>
        <fullName evidence="1 2">Sarcosine dehydrogenase, putative</fullName>
        <ecNumber evidence="1">1.5.99.1</ecNumber>
    </submittedName>
</protein>
<dbReference type="VEuPathDB" id="VectorBase:ISCI010558"/>
<dbReference type="AlphaFoldDB" id="B7Q6U9"/>
<dbReference type="EMBL" id="ABJB010256107">
    <property type="status" value="NOT_ANNOTATED_CDS"/>
    <property type="molecule type" value="Genomic_DNA"/>
</dbReference>
<keyword evidence="4" id="KW-1267">Proteomics identification</keyword>
<proteinExistence type="evidence at protein level"/>
<evidence type="ECO:0000313" key="3">
    <source>
        <dbReference type="Proteomes" id="UP000001555"/>
    </source>
</evidence>
<evidence type="ECO:0000313" key="1">
    <source>
        <dbReference type="EMBL" id="EEC14571.1"/>
    </source>
</evidence>
<dbReference type="EnsemblMetazoa" id="ISCW010558-RA">
    <property type="protein sequence ID" value="ISCW010558-PA"/>
    <property type="gene ID" value="ISCW010558"/>
</dbReference>